<reference evidence="1 2" key="1">
    <citation type="submission" date="2024-02" db="EMBL/GenBank/DDBJ databases">
        <authorList>
            <person name="Chen Y."/>
            <person name="Shah S."/>
            <person name="Dougan E. K."/>
            <person name="Thang M."/>
            <person name="Chan C."/>
        </authorList>
    </citation>
    <scope>NUCLEOTIDE SEQUENCE [LARGE SCALE GENOMIC DNA]</scope>
</reference>
<comment type="caution">
    <text evidence="1">The sequence shown here is derived from an EMBL/GenBank/DDBJ whole genome shotgun (WGS) entry which is preliminary data.</text>
</comment>
<protein>
    <submittedName>
        <fullName evidence="1">Uncharacterized protein</fullName>
    </submittedName>
</protein>
<accession>A0ABP0HZV3</accession>
<proteinExistence type="predicted"/>
<dbReference type="EMBL" id="CAXAMN010001481">
    <property type="protein sequence ID" value="CAK8994669.1"/>
    <property type="molecule type" value="Genomic_DNA"/>
</dbReference>
<dbReference type="Proteomes" id="UP001642484">
    <property type="component" value="Unassembled WGS sequence"/>
</dbReference>
<name>A0ABP0HZV3_9DINO</name>
<evidence type="ECO:0000313" key="2">
    <source>
        <dbReference type="Proteomes" id="UP001642484"/>
    </source>
</evidence>
<evidence type="ECO:0000313" key="1">
    <source>
        <dbReference type="EMBL" id="CAK8994669.1"/>
    </source>
</evidence>
<sequence length="325" mass="37617">MAHKTVYSRRWNFKVTEATRETICRILAWDLKQLEIGEWAFVDHDGKFHSVDSERDKLAGTRMPLRGAFCYWKGDMEAHMYSHFLEKTGRYFKCNSRCDWCLATSDKRSPELSWGDLTLRALWRWTLTMEDSPSDPSPWKVVPRFEKSKRLLDLMHIVHLGTLRDIVASVLIDSLQDGSMGLFYGLQDHNDILRLFSKHAEAWARSHGMALYMGKLTKARLGRPSYDHWPYPILDSRVKAAKARTLLGFCTHIMCLLACNAPVQLQRHAQLRATMCWTLDVALSTFNLNKCVIMSAPCVAEVTWLLRLHLACYQRLSCESLQKMK</sequence>
<gene>
    <name evidence="1" type="ORF">CCMP2556_LOCUS3738</name>
</gene>
<keyword evidence="2" id="KW-1185">Reference proteome</keyword>
<organism evidence="1 2">
    <name type="scientific">Durusdinium trenchii</name>
    <dbReference type="NCBI Taxonomy" id="1381693"/>
    <lineage>
        <taxon>Eukaryota</taxon>
        <taxon>Sar</taxon>
        <taxon>Alveolata</taxon>
        <taxon>Dinophyceae</taxon>
        <taxon>Suessiales</taxon>
        <taxon>Symbiodiniaceae</taxon>
        <taxon>Durusdinium</taxon>
    </lineage>
</organism>